<reference evidence="11" key="4">
    <citation type="submission" date="2021-10" db="EMBL/GenBank/DDBJ databases">
        <title>Collection of gut derived symbiotic bacterial strains cultured from healthy donors.</title>
        <authorList>
            <person name="Lin H."/>
            <person name="Littmann E."/>
            <person name="Kohout C."/>
            <person name="Pamer E.G."/>
        </authorList>
    </citation>
    <scope>NUCLEOTIDE SEQUENCE</scope>
    <source>
        <strain evidence="11">DFI.2.94</strain>
    </source>
</reference>
<evidence type="ECO:0000313" key="11">
    <source>
        <dbReference type="EMBL" id="MCB6518043.1"/>
    </source>
</evidence>
<evidence type="ECO:0000313" key="15">
    <source>
        <dbReference type="EMBL" id="WET66240.1"/>
    </source>
</evidence>
<dbReference type="GeneID" id="93524948"/>
<evidence type="ECO:0000313" key="13">
    <source>
        <dbReference type="EMBL" id="QJE26932.1"/>
    </source>
</evidence>
<dbReference type="EMBL" id="WKLT01000022">
    <property type="protein sequence ID" value="MRY59959.1"/>
    <property type="molecule type" value="Genomic_DNA"/>
</dbReference>
<evidence type="ECO:0000256" key="8">
    <source>
        <dbReference type="ARBA" id="ARBA00022842"/>
    </source>
</evidence>
<evidence type="ECO:0000313" key="14">
    <source>
        <dbReference type="EMBL" id="TWV61230.1"/>
    </source>
</evidence>
<feature type="domain" description="Polymerase nucleotidyl transferase" evidence="10">
    <location>
        <begin position="17"/>
        <end position="95"/>
    </location>
</feature>
<proteinExistence type="inferred from homology"/>
<reference evidence="14 16" key="2">
    <citation type="submission" date="2019-07" db="EMBL/GenBank/DDBJ databases">
        <title>Genome sequencing of Parabacteroides distasonis iSURF_7.</title>
        <authorList>
            <person name="Degefu H.N."/>
            <person name="Ruoff K.L."/>
            <person name="Price C.E."/>
            <person name="Valls R.A."/>
            <person name="O'Toole G.A."/>
        </authorList>
    </citation>
    <scope>NUCLEOTIDE SEQUENCE [LARGE SCALE GENOMIC DNA]</scope>
    <source>
        <strain evidence="14 16">CFPLTA003_1B</strain>
    </source>
</reference>
<gene>
    <name evidence="14" type="ORF">FSA05_11320</name>
    <name evidence="12" type="ORF">GKD59_19030</name>
    <name evidence="13" type="ORF">HHO38_00675</name>
    <name evidence="11" type="ORF">LI194_09575</name>
    <name evidence="15" type="ORF">P2T59_09665</name>
</gene>
<evidence type="ECO:0000256" key="9">
    <source>
        <dbReference type="ARBA" id="ARBA00038276"/>
    </source>
</evidence>
<evidence type="ECO:0000256" key="5">
    <source>
        <dbReference type="ARBA" id="ARBA00022723"/>
    </source>
</evidence>
<keyword evidence="8" id="KW-0460">Magnesium</keyword>
<keyword evidence="6" id="KW-0547">Nucleotide-binding</keyword>
<dbReference type="Gene3D" id="3.30.460.10">
    <property type="entry name" value="Beta Polymerase, domain 2"/>
    <property type="match status" value="1"/>
</dbReference>
<comment type="cofactor">
    <cofactor evidence="1">
        <name>Mg(2+)</name>
        <dbReference type="ChEBI" id="CHEBI:18420"/>
    </cofactor>
</comment>
<dbReference type="SUPFAM" id="SSF81301">
    <property type="entry name" value="Nucleotidyltransferase"/>
    <property type="match status" value="1"/>
</dbReference>
<evidence type="ECO:0000256" key="1">
    <source>
        <dbReference type="ARBA" id="ARBA00001946"/>
    </source>
</evidence>
<dbReference type="GO" id="GO:0046872">
    <property type="term" value="F:metal ion binding"/>
    <property type="evidence" value="ECO:0007669"/>
    <property type="project" value="UniProtKB-KW"/>
</dbReference>
<reference evidence="12 17" key="1">
    <citation type="journal article" date="2019" name="Nat. Med.">
        <title>A library of human gut bacterial isolates paired with longitudinal multiomics data enables mechanistic microbiome research.</title>
        <authorList>
            <person name="Poyet M."/>
            <person name="Groussin M."/>
            <person name="Gibbons S.M."/>
            <person name="Avila-Pacheco J."/>
            <person name="Jiang X."/>
            <person name="Kearney S.M."/>
            <person name="Perrotta A.R."/>
            <person name="Berdy B."/>
            <person name="Zhao S."/>
            <person name="Lieberman T.D."/>
            <person name="Swanson P.K."/>
            <person name="Smith M."/>
            <person name="Roesemann S."/>
            <person name="Alexander J.E."/>
            <person name="Rich S.A."/>
            <person name="Livny J."/>
            <person name="Vlamakis H."/>
            <person name="Clish C."/>
            <person name="Bullock K."/>
            <person name="Deik A."/>
            <person name="Scott J."/>
            <person name="Pierce K.A."/>
            <person name="Xavier R.J."/>
            <person name="Alm E.J."/>
        </authorList>
    </citation>
    <scope>NUCLEOTIDE SEQUENCE [LARGE SCALE GENOMIC DNA]</scope>
    <source>
        <strain evidence="12 17">BIOML-A41</strain>
    </source>
</reference>
<dbReference type="InterPro" id="IPR002934">
    <property type="entry name" value="Polymerase_NTP_transf_dom"/>
</dbReference>
<accession>A0A174V5N3</accession>
<dbReference type="Proteomes" id="UP000315827">
    <property type="component" value="Unassembled WGS sequence"/>
</dbReference>
<dbReference type="PANTHER" id="PTHR33571">
    <property type="entry name" value="SSL8005 PROTEIN"/>
    <property type="match status" value="1"/>
</dbReference>
<keyword evidence="5" id="KW-0479">Metal-binding</keyword>
<sequence length="97" mass="11307">MRSQKECIELLRGYFQNKAKDYGIVRMALFGSVVRNEQTEESDVDIAYEGEANLLLRSRMKQELESLFGCRVDIIRLRKQLVDSVFGQNIENDLIYV</sequence>
<dbReference type="Proteomes" id="UP000501982">
    <property type="component" value="Chromosome"/>
</dbReference>
<evidence type="ECO:0000313" key="12">
    <source>
        <dbReference type="EMBL" id="MRY59959.1"/>
    </source>
</evidence>
<dbReference type="EMBL" id="CP051672">
    <property type="protein sequence ID" value="QJE26932.1"/>
    <property type="molecule type" value="Genomic_DNA"/>
</dbReference>
<evidence type="ECO:0000256" key="2">
    <source>
        <dbReference type="ARBA" id="ARBA00022649"/>
    </source>
</evidence>
<name>A0A174V5N3_PARDI</name>
<dbReference type="EMBL" id="CP120353">
    <property type="protein sequence ID" value="WET66240.1"/>
    <property type="molecule type" value="Genomic_DNA"/>
</dbReference>
<evidence type="ECO:0000313" key="18">
    <source>
        <dbReference type="Proteomes" id="UP000501982"/>
    </source>
</evidence>
<dbReference type="GO" id="GO:0005524">
    <property type="term" value="F:ATP binding"/>
    <property type="evidence" value="ECO:0007669"/>
    <property type="project" value="UniProtKB-KW"/>
</dbReference>
<comment type="similarity">
    <text evidence="9">Belongs to the MntA antitoxin family.</text>
</comment>
<protein>
    <submittedName>
        <fullName evidence="14">DNA polymerase subunit beta</fullName>
    </submittedName>
    <submittedName>
        <fullName evidence="11">Nucleotidyltransferase domain-containing protein</fullName>
    </submittedName>
</protein>
<reference evidence="15" key="5">
    <citation type="submission" date="2023-03" db="EMBL/GenBank/DDBJ databases">
        <title>Parabacteroides distasonis, a bacteria resistant against UC.</title>
        <authorList>
            <person name="Dai W."/>
        </authorList>
    </citation>
    <scope>NUCLEOTIDE SEQUENCE</scope>
    <source>
        <strain evidence="15">F1-28</strain>
    </source>
</reference>
<keyword evidence="4" id="KW-0548">Nucleotidyltransferase</keyword>
<evidence type="ECO:0000256" key="6">
    <source>
        <dbReference type="ARBA" id="ARBA00022741"/>
    </source>
</evidence>
<dbReference type="Proteomes" id="UP001198806">
    <property type="component" value="Unassembled WGS sequence"/>
</dbReference>
<dbReference type="Pfam" id="PF01909">
    <property type="entry name" value="NTP_transf_2"/>
    <property type="match status" value="1"/>
</dbReference>
<dbReference type="Proteomes" id="UP001221009">
    <property type="component" value="Chromosome"/>
</dbReference>
<dbReference type="InterPro" id="IPR052038">
    <property type="entry name" value="Type-VII_TA_antitoxin"/>
</dbReference>
<dbReference type="EMBL" id="JAJCNI010000009">
    <property type="protein sequence ID" value="MCB6518043.1"/>
    <property type="molecule type" value="Genomic_DNA"/>
</dbReference>
<evidence type="ECO:0000259" key="10">
    <source>
        <dbReference type="Pfam" id="PF01909"/>
    </source>
</evidence>
<dbReference type="Proteomes" id="UP000463337">
    <property type="component" value="Unassembled WGS sequence"/>
</dbReference>
<evidence type="ECO:0000256" key="7">
    <source>
        <dbReference type="ARBA" id="ARBA00022840"/>
    </source>
</evidence>
<dbReference type="AlphaFoldDB" id="A0A174V5N3"/>
<organism evidence="14 16">
    <name type="scientific">Parabacteroides distasonis</name>
    <dbReference type="NCBI Taxonomy" id="823"/>
    <lineage>
        <taxon>Bacteria</taxon>
        <taxon>Pseudomonadati</taxon>
        <taxon>Bacteroidota</taxon>
        <taxon>Bacteroidia</taxon>
        <taxon>Bacteroidales</taxon>
        <taxon>Tannerellaceae</taxon>
        <taxon>Parabacteroides</taxon>
    </lineage>
</organism>
<reference evidence="13 18" key="3">
    <citation type="submission" date="2020-04" db="EMBL/GenBank/DDBJ databases">
        <title>Complete Genomes and Methylome analysis of CBBP consortium that reverse antibiotic-induced susceptibility to vancomycin-resistant Enterococcus faecium infection.</title>
        <authorList>
            <person name="Fomenkov A."/>
            <person name="Zhang Z."/>
            <person name="Pamer E."/>
            <person name="Roberts R.J."/>
        </authorList>
    </citation>
    <scope>NUCLEOTIDE SEQUENCE [LARGE SCALE GENOMIC DNA]</scope>
    <source>
        <strain evidence="18">CBBP</strain>
        <strain evidence="13">CBBP-1</strain>
    </source>
</reference>
<keyword evidence="2" id="KW-1277">Toxin-antitoxin system</keyword>
<dbReference type="PANTHER" id="PTHR33571:SF14">
    <property type="entry name" value="PROTEIN ADENYLYLTRANSFERASE MJ0435-RELATED"/>
    <property type="match status" value="1"/>
</dbReference>
<dbReference type="EMBL" id="VOHW01000006">
    <property type="protein sequence ID" value="TWV61230.1"/>
    <property type="molecule type" value="Genomic_DNA"/>
</dbReference>
<keyword evidence="7" id="KW-0067">ATP-binding</keyword>
<evidence type="ECO:0000313" key="17">
    <source>
        <dbReference type="Proteomes" id="UP000463337"/>
    </source>
</evidence>
<dbReference type="CDD" id="cd05403">
    <property type="entry name" value="NT_KNTase_like"/>
    <property type="match status" value="1"/>
</dbReference>
<evidence type="ECO:0000313" key="16">
    <source>
        <dbReference type="Proteomes" id="UP000315827"/>
    </source>
</evidence>
<dbReference type="GO" id="GO:0016779">
    <property type="term" value="F:nucleotidyltransferase activity"/>
    <property type="evidence" value="ECO:0007669"/>
    <property type="project" value="UniProtKB-KW"/>
</dbReference>
<dbReference type="InterPro" id="IPR043519">
    <property type="entry name" value="NT_sf"/>
</dbReference>
<keyword evidence="3" id="KW-0808">Transferase</keyword>
<evidence type="ECO:0000256" key="3">
    <source>
        <dbReference type="ARBA" id="ARBA00022679"/>
    </source>
</evidence>
<dbReference type="RefSeq" id="WP_048927716.1">
    <property type="nucleotide sequence ID" value="NZ_AP019729.1"/>
</dbReference>
<evidence type="ECO:0000256" key="4">
    <source>
        <dbReference type="ARBA" id="ARBA00022695"/>
    </source>
</evidence>